<feature type="region of interest" description="Disordered" evidence="1">
    <location>
        <begin position="950"/>
        <end position="975"/>
    </location>
</feature>
<sequence length="1255" mass="146462">MKLSNQQLQNLDQKKIHQTTLDEFQAEQQYKAGVTPNKLRMIPPMNFQKVNNTTSQDEDSDDARVPNEFQDFSAGRKERQNDALLIKIIEPDKRKQAKGLQCANELKTHSEQSRGYKEIANQKQQLIPFHTLQTTNEQVDKEVKDLRQLDFKQIMELSNAVLQKQQEIAVGSQTTKNKKKFSTKASNINLTLNEQGYSNLTIKQQAKLFRNEQRQSKENFVKDCKIQEIKKTPNLNATLSSLQNHGSFLMSQMNINDYQNDGNFSPKQGSLDFSRMMMSESTSKMRLSDSKEYERLFNQQSEQKRSANIESRQRNNSTDHSKSRNQVSQQNALKKQSKSHFTEQDQNQIRIPELRTMAPQNMEKLNSNQLSQINLIQCNNKNDQSLNLQLSANRREGFSEELERIDEVTSSNQKGNNDKLKKKIVEQQLKIYKQSKKQSQGRKSPFGNISKLQAQNSSTQITNYSRLYQQQAQWVKQRKEYQPPNFEEQELEHCTFKPEISKSPIRIKSSEREQQNSAARRSYQEFAKDQVHLEKLKEEKLRQLRENFINDQLIKIQNKKRQKQLKGNGSRERDQSNLSSMDFLQRSQAFEQKKEEHLSVLQEKYYGSSSRWASRSGSRELSKSRHNISTEEVVQRLYNHRRIQSTNNHDAQTTAIGENIALKFQEVSLNQKSLQYVSQRLHKDIDQALKDCKIKDDQISYNQFLKFMFSMGYKPRTYASEAVFEKQRKLETKLWDRITNNGDYKKVHILTLKIFFTAIEGVFFPWMIESSPPKDEDQKQKQDIVVFLQDQEEAALISKKYFVLLQNRRRHLDEESSKQRSKSRDNRLNQSYQNLSSNYFDKGQSSRGNLNITISMKQQKEHADSLIQRGRYQQEKLEYLQQLKQQQELDDCTFKPFTNRRNNFTIDNQLTIDDKFSQLHLKDHTRSRSKELKPADEIEYERAQTECSFAPQQYSSSKKLNSKQPSISGPLNFINQTSGQRNLEQQLVKENSENKKIVDSQKQKYTLFSPQRSENKHKPVLSPKILYKTDNNPNNLYYPQTKVKAQTNKNTKPMVTDSLNATLNKSRENLIRSKQNTQKSPSSSHSSLLQSQNKFKPVLQSSVIKDRSDMLNKDISPHLTKNDSNLRSNNFSPKQRVESPPHRDTLNSSIDRQITSVSPNSQGQSETQNKVSTQQQQQNQQLAYIPPPIPLLYLDVNLGDDKMQRIIINEGDNIQFIVDEFCSRYNLNRKKKAKLERAIDQQLAGHLHSIQEEDC</sequence>
<feature type="compositionally biased region" description="Polar residues" evidence="1">
    <location>
        <begin position="1146"/>
        <end position="1173"/>
    </location>
</feature>
<feature type="compositionally biased region" description="Polar residues" evidence="1">
    <location>
        <begin position="323"/>
        <end position="334"/>
    </location>
</feature>
<feature type="region of interest" description="Disordered" evidence="1">
    <location>
        <begin position="991"/>
        <end position="1033"/>
    </location>
</feature>
<keyword evidence="3" id="KW-1185">Reference proteome</keyword>
<evidence type="ECO:0000313" key="2">
    <source>
        <dbReference type="EMBL" id="CDW77058.1"/>
    </source>
</evidence>
<protein>
    <submittedName>
        <fullName evidence="2">Uncharacterized protein</fullName>
    </submittedName>
</protein>
<evidence type="ECO:0000313" key="3">
    <source>
        <dbReference type="Proteomes" id="UP000039865"/>
    </source>
</evidence>
<feature type="region of interest" description="Disordered" evidence="1">
    <location>
        <begin position="558"/>
        <end position="579"/>
    </location>
</feature>
<feature type="compositionally biased region" description="Basic and acidic residues" evidence="1">
    <location>
        <begin position="302"/>
        <end position="322"/>
    </location>
</feature>
<feature type="compositionally biased region" description="Polar residues" evidence="1">
    <location>
        <begin position="1122"/>
        <end position="1133"/>
    </location>
</feature>
<feature type="compositionally biased region" description="Low complexity" evidence="1">
    <location>
        <begin position="1080"/>
        <end position="1092"/>
    </location>
</feature>
<proteinExistence type="predicted"/>
<organism evidence="2 3">
    <name type="scientific">Stylonychia lemnae</name>
    <name type="common">Ciliate</name>
    <dbReference type="NCBI Taxonomy" id="5949"/>
    <lineage>
        <taxon>Eukaryota</taxon>
        <taxon>Sar</taxon>
        <taxon>Alveolata</taxon>
        <taxon>Ciliophora</taxon>
        <taxon>Intramacronucleata</taxon>
        <taxon>Spirotrichea</taxon>
        <taxon>Stichotrichia</taxon>
        <taxon>Sporadotrichida</taxon>
        <taxon>Oxytrichidae</taxon>
        <taxon>Stylonychinae</taxon>
        <taxon>Stylonychia</taxon>
    </lineage>
</organism>
<feature type="compositionally biased region" description="Polar residues" evidence="1">
    <location>
        <begin position="1003"/>
        <end position="1012"/>
    </location>
</feature>
<feature type="region of interest" description="Disordered" evidence="1">
    <location>
        <begin position="502"/>
        <end position="523"/>
    </location>
</feature>
<dbReference type="AlphaFoldDB" id="A0A078A468"/>
<name>A0A078A468_STYLE</name>
<feature type="region of interest" description="Disordered" evidence="1">
    <location>
        <begin position="1113"/>
        <end position="1179"/>
    </location>
</feature>
<feature type="compositionally biased region" description="Basic and acidic residues" evidence="1">
    <location>
        <begin position="991"/>
        <end position="1002"/>
    </location>
</feature>
<dbReference type="PANTHER" id="PTHR38150:SF1">
    <property type="entry name" value="PFU DOMAIN-CONTAINING PROTEIN"/>
    <property type="match status" value="1"/>
</dbReference>
<feature type="region of interest" description="Disordered" evidence="1">
    <location>
        <begin position="1073"/>
        <end position="1095"/>
    </location>
</feature>
<feature type="compositionally biased region" description="Basic and acidic residues" evidence="1">
    <location>
        <begin position="1135"/>
        <end position="1145"/>
    </location>
</feature>
<dbReference type="EMBL" id="CCKQ01005794">
    <property type="protein sequence ID" value="CDW77058.1"/>
    <property type="molecule type" value="Genomic_DNA"/>
</dbReference>
<dbReference type="Proteomes" id="UP000039865">
    <property type="component" value="Unassembled WGS sequence"/>
</dbReference>
<feature type="region of interest" description="Disordered" evidence="1">
    <location>
        <begin position="433"/>
        <end position="454"/>
    </location>
</feature>
<gene>
    <name evidence="2" type="primary">Contig5824.g6241</name>
    <name evidence="2" type="ORF">STYLEM_6025</name>
</gene>
<feature type="region of interest" description="Disordered" evidence="1">
    <location>
        <begin position="297"/>
        <end position="351"/>
    </location>
</feature>
<accession>A0A078A468</accession>
<reference evidence="2 3" key="1">
    <citation type="submission" date="2014-06" db="EMBL/GenBank/DDBJ databases">
        <authorList>
            <person name="Swart Estienne"/>
        </authorList>
    </citation>
    <scope>NUCLEOTIDE SEQUENCE [LARGE SCALE GENOMIC DNA]</scope>
    <source>
        <strain evidence="2 3">130c</strain>
    </source>
</reference>
<dbReference type="PANTHER" id="PTHR38150">
    <property type="entry name" value="EF-HAND DOMAIN-CONTAINING PROTEIN"/>
    <property type="match status" value="1"/>
</dbReference>
<dbReference type="InParanoid" id="A0A078A468"/>
<evidence type="ECO:0000256" key="1">
    <source>
        <dbReference type="SAM" id="MobiDB-lite"/>
    </source>
</evidence>